<keyword evidence="3" id="KW-1185">Reference proteome</keyword>
<keyword evidence="1" id="KW-1133">Transmembrane helix</keyword>
<accession>A0A4P6V0D5</accession>
<dbReference type="Proteomes" id="UP000293719">
    <property type="component" value="Chromosome"/>
</dbReference>
<keyword evidence="1" id="KW-0472">Membrane</keyword>
<gene>
    <name evidence="2" type="ORF">E0E05_03640</name>
</gene>
<evidence type="ECO:0000313" key="3">
    <source>
        <dbReference type="Proteomes" id="UP000293719"/>
    </source>
</evidence>
<proteinExistence type="predicted"/>
<feature type="transmembrane region" description="Helical" evidence="1">
    <location>
        <begin position="72"/>
        <end position="97"/>
    </location>
</feature>
<evidence type="ECO:0000313" key="2">
    <source>
        <dbReference type="EMBL" id="QBK29770.1"/>
    </source>
</evidence>
<name>A0A4P6V0D5_9HYPH</name>
<dbReference type="EMBL" id="CP036532">
    <property type="protein sequence ID" value="QBK29770.1"/>
    <property type="molecule type" value="Genomic_DNA"/>
</dbReference>
<protein>
    <submittedName>
        <fullName evidence="2">DUF2975 domain-containing protein</fullName>
    </submittedName>
</protein>
<dbReference type="AlphaFoldDB" id="A0A4P6V0D5"/>
<reference evidence="2 3" key="1">
    <citation type="journal article" date="2017" name="Int. J. Syst. Evol. Microbiol.">
        <title>Roseitalea porphyridii gen. nov., sp. nov., isolated from a red alga, and reclassification of Hoeflea suaedae Chung et al. 2013 as Pseudohoeflea suaedae gen. nov., comb. nov.</title>
        <authorList>
            <person name="Hyeon J.W."/>
            <person name="Jeong S.E."/>
            <person name="Baek K."/>
            <person name="Jeon C.O."/>
        </authorList>
    </citation>
    <scope>NUCLEOTIDE SEQUENCE [LARGE SCALE GENOMIC DNA]</scope>
    <source>
        <strain evidence="2 3">MA7-20</strain>
    </source>
</reference>
<sequence length="189" mass="20123">MQALSGIHMQQEPPRELVRVSRTMQWFCVGAIVLVLIGSADAAMRVMAEPGALATFFDGGYVHAERITMTQAVMAVLVNAPTIALIAYALHALWALFGAFRKGDLVSSRTADLMRRAGGAFVLAAVWSAIAHTLSILLLTLNNPVGERQLAIGLSSDQLFPLLLAGVLFAIGHVLSVAAAIEAENRAFV</sequence>
<keyword evidence="1" id="KW-0812">Transmembrane</keyword>
<organism evidence="2 3">
    <name type="scientific">Roseitalea porphyridii</name>
    <dbReference type="NCBI Taxonomy" id="1852022"/>
    <lineage>
        <taxon>Bacteria</taxon>
        <taxon>Pseudomonadati</taxon>
        <taxon>Pseudomonadota</taxon>
        <taxon>Alphaproteobacteria</taxon>
        <taxon>Hyphomicrobiales</taxon>
        <taxon>Ahrensiaceae</taxon>
        <taxon>Roseitalea</taxon>
    </lineage>
</organism>
<evidence type="ECO:0000256" key="1">
    <source>
        <dbReference type="SAM" id="Phobius"/>
    </source>
</evidence>
<dbReference type="KEGG" id="rpod:E0E05_03640"/>
<feature type="transmembrane region" description="Helical" evidence="1">
    <location>
        <begin position="159"/>
        <end position="181"/>
    </location>
</feature>
<feature type="transmembrane region" description="Helical" evidence="1">
    <location>
        <begin position="118"/>
        <end position="139"/>
    </location>
</feature>